<comment type="caution">
    <text evidence="1">The sequence shown here is derived from an EMBL/GenBank/DDBJ whole genome shotgun (WGS) entry which is preliminary data.</text>
</comment>
<proteinExistence type="predicted"/>
<sequence length="65" mass="6891">MPNRGPPLPLMGGEPWVVAIGGDTVLVFERLQVEKLGYLPPPASAPPPLAPRTILDFSEVKDGAD</sequence>
<accession>A0AAW2SJP0</accession>
<reference evidence="1" key="2">
    <citation type="journal article" date="2024" name="Plant">
        <title>Genomic evolution and insights into agronomic trait innovations of Sesamum species.</title>
        <authorList>
            <person name="Miao H."/>
            <person name="Wang L."/>
            <person name="Qu L."/>
            <person name="Liu H."/>
            <person name="Sun Y."/>
            <person name="Le M."/>
            <person name="Wang Q."/>
            <person name="Wei S."/>
            <person name="Zheng Y."/>
            <person name="Lin W."/>
            <person name="Duan Y."/>
            <person name="Cao H."/>
            <person name="Xiong S."/>
            <person name="Wang X."/>
            <person name="Wei L."/>
            <person name="Li C."/>
            <person name="Ma Q."/>
            <person name="Ju M."/>
            <person name="Zhao R."/>
            <person name="Li G."/>
            <person name="Mu C."/>
            <person name="Tian Q."/>
            <person name="Mei H."/>
            <person name="Zhang T."/>
            <person name="Gao T."/>
            <person name="Zhang H."/>
        </authorList>
    </citation>
    <scope>NUCLEOTIDE SEQUENCE</scope>
    <source>
        <strain evidence="1">G02</strain>
    </source>
</reference>
<evidence type="ECO:0000313" key="1">
    <source>
        <dbReference type="EMBL" id="KAL0392653.1"/>
    </source>
</evidence>
<organism evidence="1">
    <name type="scientific">Sesamum radiatum</name>
    <name type="common">Black benniseed</name>
    <dbReference type="NCBI Taxonomy" id="300843"/>
    <lineage>
        <taxon>Eukaryota</taxon>
        <taxon>Viridiplantae</taxon>
        <taxon>Streptophyta</taxon>
        <taxon>Embryophyta</taxon>
        <taxon>Tracheophyta</taxon>
        <taxon>Spermatophyta</taxon>
        <taxon>Magnoliopsida</taxon>
        <taxon>eudicotyledons</taxon>
        <taxon>Gunneridae</taxon>
        <taxon>Pentapetalae</taxon>
        <taxon>asterids</taxon>
        <taxon>lamiids</taxon>
        <taxon>Lamiales</taxon>
        <taxon>Pedaliaceae</taxon>
        <taxon>Sesamum</taxon>
    </lineage>
</organism>
<gene>
    <name evidence="1" type="ORF">Sradi_2488100</name>
</gene>
<reference evidence="1" key="1">
    <citation type="submission" date="2020-06" db="EMBL/GenBank/DDBJ databases">
        <authorList>
            <person name="Li T."/>
            <person name="Hu X."/>
            <person name="Zhang T."/>
            <person name="Song X."/>
            <person name="Zhang H."/>
            <person name="Dai N."/>
            <person name="Sheng W."/>
            <person name="Hou X."/>
            <person name="Wei L."/>
        </authorList>
    </citation>
    <scope>NUCLEOTIDE SEQUENCE</scope>
    <source>
        <strain evidence="1">G02</strain>
        <tissue evidence="1">Leaf</tissue>
    </source>
</reference>
<dbReference type="AlphaFoldDB" id="A0AAW2SJP0"/>
<name>A0AAW2SJP0_SESRA</name>
<protein>
    <submittedName>
        <fullName evidence="1">Uncharacterized protein</fullName>
    </submittedName>
</protein>
<dbReference type="EMBL" id="JACGWJ010000010">
    <property type="protein sequence ID" value="KAL0392653.1"/>
    <property type="molecule type" value="Genomic_DNA"/>
</dbReference>